<evidence type="ECO:0000256" key="1">
    <source>
        <dbReference type="SAM" id="MobiDB-lite"/>
    </source>
</evidence>
<dbReference type="AlphaFoldDB" id="A0A1H0RWV0"/>
<sequence length="259" mass="29397">MVNNIRNQQLLSYQKSLFNRKNEGADKQKAQEEKDPMAQYGADTQVELSADGRAAYEMQVKAVKAFVEENGGNAEQKSPELSSKAQDLLGRLQDQYGEKYDFFVVDTEEDLRNFKGQGTKGYSVVFTKDELERMANDEEYAKKVMDTVDSIVGMTKKMEENGELGEGVKLKSVMISVGEDGNVKLFAQLEKMSEEQEERLEKAKEKKAEERKAEQEDEEEVKASPVKWAQVEAGSVDELLQNILALDWEKIAEQKENKE</sequence>
<protein>
    <submittedName>
        <fullName evidence="2">Uncharacterized protein</fullName>
    </submittedName>
</protein>
<feature type="compositionally biased region" description="Basic and acidic residues" evidence="1">
    <location>
        <begin position="196"/>
        <end position="214"/>
    </location>
</feature>
<feature type="region of interest" description="Disordered" evidence="1">
    <location>
        <begin position="16"/>
        <end position="43"/>
    </location>
</feature>
<dbReference type="RefSeq" id="WP_074572243.1">
    <property type="nucleotide sequence ID" value="NZ_FNJQ01000014.1"/>
</dbReference>
<feature type="compositionally biased region" description="Basic and acidic residues" evidence="1">
    <location>
        <begin position="20"/>
        <end position="36"/>
    </location>
</feature>
<dbReference type="Proteomes" id="UP000182412">
    <property type="component" value="Unassembled WGS sequence"/>
</dbReference>
<name>A0A1H0RWV0_SELRU</name>
<gene>
    <name evidence="2" type="ORF">SAMN05216366_11450</name>
</gene>
<evidence type="ECO:0000313" key="3">
    <source>
        <dbReference type="Proteomes" id="UP000182412"/>
    </source>
</evidence>
<dbReference type="Pfam" id="PF19498">
    <property type="entry name" value="DUF6033"/>
    <property type="match status" value="1"/>
</dbReference>
<accession>A0A1H0RWV0</accession>
<dbReference type="EMBL" id="FNJQ01000014">
    <property type="protein sequence ID" value="SDP34071.1"/>
    <property type="molecule type" value="Genomic_DNA"/>
</dbReference>
<proteinExistence type="predicted"/>
<feature type="region of interest" description="Disordered" evidence="1">
    <location>
        <begin position="196"/>
        <end position="226"/>
    </location>
</feature>
<dbReference type="OrthoDB" id="1665789at2"/>
<reference evidence="2 3" key="1">
    <citation type="submission" date="2016-10" db="EMBL/GenBank/DDBJ databases">
        <authorList>
            <person name="de Groot N.N."/>
        </authorList>
    </citation>
    <scope>NUCLEOTIDE SEQUENCE [LARGE SCALE GENOMIC DNA]</scope>
    <source>
        <strain evidence="2 3">S137</strain>
    </source>
</reference>
<dbReference type="InterPro" id="IPR046097">
    <property type="entry name" value="DUF6033"/>
</dbReference>
<evidence type="ECO:0000313" key="2">
    <source>
        <dbReference type="EMBL" id="SDP34071.1"/>
    </source>
</evidence>
<organism evidence="2 3">
    <name type="scientific">Selenomonas ruminantium</name>
    <dbReference type="NCBI Taxonomy" id="971"/>
    <lineage>
        <taxon>Bacteria</taxon>
        <taxon>Bacillati</taxon>
        <taxon>Bacillota</taxon>
        <taxon>Negativicutes</taxon>
        <taxon>Selenomonadales</taxon>
        <taxon>Selenomonadaceae</taxon>
        <taxon>Selenomonas</taxon>
    </lineage>
</organism>